<evidence type="ECO:0000313" key="17">
    <source>
        <dbReference type="EMBL" id="MZR21176.1"/>
    </source>
</evidence>
<sequence>MDFEYSPAQREVYEIVGELGRTKFSARAAEYDRDASTPIENLRDLGEQGMLKLTIAKDRGGMGSGALGEDPLLYLIAVEQTARYCLGTAQCLHIHCHGAHYVDNVCTDAQRDVICSDVVENGALLNATGSEPGRTRRGLYTLTTEAVRTDGGYVLNGVKNYATLAAEASYNVIFAGQPDKDPVGGHVGVAVPKGTAGLKVVEGSWDPMGMRVATSPNIELKDCFVSDDYVLGAPGVYPNNRWQAKFHLSFAAQYLGAAEGIFDFLSDYLPKRGTASDPYTQLRAGEIRIGIESTRWMIYRAAWLWKQGDEVAAELYSMQAKHRAIENAVITMDKAAQIAGSSAFLNSMPMPRYFRDLRIHTLHENLDKTAKTVGAHCLGEEFDTTARL</sequence>
<evidence type="ECO:0000256" key="2">
    <source>
        <dbReference type="ARBA" id="ARBA00022630"/>
    </source>
</evidence>
<keyword evidence="18" id="KW-1185">Reference proteome</keyword>
<evidence type="ECO:0000256" key="1">
    <source>
        <dbReference type="ARBA" id="ARBA00004496"/>
    </source>
</evidence>
<proteinExistence type="inferred from homology"/>
<accession>A0A845MCY7</accession>
<dbReference type="Gene3D" id="2.40.110.10">
    <property type="entry name" value="Butyryl-CoA Dehydrogenase, subunit A, domain 2"/>
    <property type="match status" value="1"/>
</dbReference>
<feature type="domain" description="Acyl-CoA dehydrogenase C-terminal" evidence="16">
    <location>
        <begin position="249"/>
        <end position="367"/>
    </location>
</feature>
<dbReference type="Proteomes" id="UP000445696">
    <property type="component" value="Unassembled WGS sequence"/>
</dbReference>
<evidence type="ECO:0000256" key="8">
    <source>
        <dbReference type="ARBA" id="ARBA00034317"/>
    </source>
</evidence>
<dbReference type="Gene3D" id="1.10.540.10">
    <property type="entry name" value="Acyl-CoA dehydrogenase/oxidase, N-terminal domain"/>
    <property type="match status" value="1"/>
</dbReference>
<dbReference type="InterPro" id="IPR009100">
    <property type="entry name" value="AcylCoA_DH/oxidase_NM_dom_sf"/>
</dbReference>
<evidence type="ECO:0000256" key="3">
    <source>
        <dbReference type="ARBA" id="ARBA00022643"/>
    </source>
</evidence>
<dbReference type="SUPFAM" id="SSF56645">
    <property type="entry name" value="Acyl-CoA dehydrogenase NM domain-like"/>
    <property type="match status" value="1"/>
</dbReference>
<dbReference type="Gene3D" id="1.20.140.10">
    <property type="entry name" value="Butyryl-CoA Dehydrogenase, subunit A, domain 3"/>
    <property type="match status" value="1"/>
</dbReference>
<evidence type="ECO:0000256" key="6">
    <source>
        <dbReference type="ARBA" id="ARBA00023033"/>
    </source>
</evidence>
<dbReference type="Pfam" id="PF08028">
    <property type="entry name" value="Acyl-CoA_dh_2"/>
    <property type="match status" value="1"/>
</dbReference>
<evidence type="ECO:0000256" key="7">
    <source>
        <dbReference type="ARBA" id="ARBA00034307"/>
    </source>
</evidence>
<dbReference type="InterPro" id="IPR006091">
    <property type="entry name" value="Acyl-CoA_Oxase/DH_mid-dom"/>
</dbReference>
<gene>
    <name evidence="17" type="ORF">GQF03_02410</name>
</gene>
<dbReference type="SUPFAM" id="SSF47203">
    <property type="entry name" value="Acyl-CoA dehydrogenase C-terminal domain-like"/>
    <property type="match status" value="1"/>
</dbReference>
<dbReference type="RefSeq" id="WP_161337586.1">
    <property type="nucleotide sequence ID" value="NZ_JBHSDG010000003.1"/>
</dbReference>
<dbReference type="CDD" id="cd00567">
    <property type="entry name" value="ACAD"/>
    <property type="match status" value="1"/>
</dbReference>
<dbReference type="GO" id="GO:0003995">
    <property type="term" value="F:acyl-CoA dehydrogenase activity"/>
    <property type="evidence" value="ECO:0007669"/>
    <property type="project" value="TreeGrafter"/>
</dbReference>
<keyword evidence="3" id="KW-0288">FMN</keyword>
<comment type="caution">
    <text evidence="17">The sequence shown here is derived from an EMBL/GenBank/DDBJ whole genome shotgun (WGS) entry which is preliminary data.</text>
</comment>
<dbReference type="InterPro" id="IPR046373">
    <property type="entry name" value="Acyl-CoA_Oxase/DH_mid-dom_sf"/>
</dbReference>
<comment type="catalytic activity">
    <reaction evidence="11">
        <text>dibenzothiophene + FMNH2 + O2 = dibenzothiophene 5-oxide + FMN + H2O + H(+)</text>
        <dbReference type="Rhea" id="RHEA:49076"/>
        <dbReference type="ChEBI" id="CHEBI:15377"/>
        <dbReference type="ChEBI" id="CHEBI:15378"/>
        <dbReference type="ChEBI" id="CHEBI:15379"/>
        <dbReference type="ChEBI" id="CHEBI:23681"/>
        <dbReference type="ChEBI" id="CHEBI:23683"/>
        <dbReference type="ChEBI" id="CHEBI:57618"/>
        <dbReference type="ChEBI" id="CHEBI:58210"/>
    </reaction>
</comment>
<evidence type="ECO:0000259" key="15">
    <source>
        <dbReference type="Pfam" id="PF02771"/>
    </source>
</evidence>
<dbReference type="EMBL" id="WTVA01000001">
    <property type="protein sequence ID" value="MZR21176.1"/>
    <property type="molecule type" value="Genomic_DNA"/>
</dbReference>
<evidence type="ECO:0000259" key="14">
    <source>
        <dbReference type="Pfam" id="PF02770"/>
    </source>
</evidence>
<dbReference type="PIRSF" id="PIRSF016578">
    <property type="entry name" value="HsaA"/>
    <property type="match status" value="1"/>
</dbReference>
<dbReference type="InterPro" id="IPR013107">
    <property type="entry name" value="Acyl-CoA_DH_C"/>
</dbReference>
<evidence type="ECO:0000256" key="9">
    <source>
        <dbReference type="ARBA" id="ARBA00034328"/>
    </source>
</evidence>
<feature type="domain" description="Acyl-CoA oxidase/dehydrogenase middle" evidence="14">
    <location>
        <begin position="131"/>
        <end position="223"/>
    </location>
</feature>
<evidence type="ECO:0000256" key="12">
    <source>
        <dbReference type="ARBA" id="ARBA00048445"/>
    </source>
</evidence>
<evidence type="ECO:0000256" key="4">
    <source>
        <dbReference type="ARBA" id="ARBA00022741"/>
    </source>
</evidence>
<dbReference type="AlphaFoldDB" id="A0A845MCY7"/>
<keyword evidence="5" id="KW-0560">Oxidoreductase</keyword>
<dbReference type="PANTHER" id="PTHR43884:SF12">
    <property type="entry name" value="ISOVALERYL-COA DEHYDROGENASE, MITOCHONDRIAL-RELATED"/>
    <property type="match status" value="1"/>
</dbReference>
<dbReference type="InterPro" id="IPR037069">
    <property type="entry name" value="AcylCoA_DH/ox_N_sf"/>
</dbReference>
<dbReference type="InterPro" id="IPR013786">
    <property type="entry name" value="AcylCoA_DH/ox_N"/>
</dbReference>
<evidence type="ECO:0000256" key="11">
    <source>
        <dbReference type="ARBA" id="ARBA00047859"/>
    </source>
</evidence>
<comment type="catalytic activity">
    <reaction evidence="13">
        <text>dibenzothiophene + 2 FMNH2 + 2 O2 = dibenzothiophene 5,5-dioxide + 2 FMN + 2 H2O + 2 H(+)</text>
        <dbReference type="Rhea" id="RHEA:49072"/>
        <dbReference type="ChEBI" id="CHEBI:15377"/>
        <dbReference type="ChEBI" id="CHEBI:15378"/>
        <dbReference type="ChEBI" id="CHEBI:15379"/>
        <dbReference type="ChEBI" id="CHEBI:23681"/>
        <dbReference type="ChEBI" id="CHEBI:57618"/>
        <dbReference type="ChEBI" id="CHEBI:58210"/>
        <dbReference type="ChEBI" id="CHEBI:90356"/>
        <dbReference type="EC" id="1.14.14.21"/>
    </reaction>
</comment>
<keyword evidence="6" id="KW-0503">Monooxygenase</keyword>
<dbReference type="OrthoDB" id="6184213at2"/>
<organism evidence="17 18">
    <name type="scientific">Sneathiella chungangensis</name>
    <dbReference type="NCBI Taxonomy" id="1418234"/>
    <lineage>
        <taxon>Bacteria</taxon>
        <taxon>Pseudomonadati</taxon>
        <taxon>Pseudomonadota</taxon>
        <taxon>Alphaproteobacteria</taxon>
        <taxon>Sneathiellales</taxon>
        <taxon>Sneathiellaceae</taxon>
        <taxon>Sneathiella</taxon>
    </lineage>
</organism>
<dbReference type="GO" id="GO:0050660">
    <property type="term" value="F:flavin adenine dinucleotide binding"/>
    <property type="evidence" value="ECO:0007669"/>
    <property type="project" value="InterPro"/>
</dbReference>
<evidence type="ECO:0000256" key="10">
    <source>
        <dbReference type="ARBA" id="ARBA00034345"/>
    </source>
</evidence>
<keyword evidence="4" id="KW-0547">Nucleotide-binding</keyword>
<name>A0A845MCY7_9PROT</name>
<evidence type="ECO:0000256" key="13">
    <source>
        <dbReference type="ARBA" id="ARBA00049456"/>
    </source>
</evidence>
<comment type="catalytic activity">
    <reaction evidence="12">
        <text>dibenzothiophene 5-oxide + FMNH2 + O2 = dibenzothiophene 5,5-dioxide + FMN + H2O + H(+)</text>
        <dbReference type="Rhea" id="RHEA:49080"/>
        <dbReference type="ChEBI" id="CHEBI:15377"/>
        <dbReference type="ChEBI" id="CHEBI:15378"/>
        <dbReference type="ChEBI" id="CHEBI:15379"/>
        <dbReference type="ChEBI" id="CHEBI:23683"/>
        <dbReference type="ChEBI" id="CHEBI:57618"/>
        <dbReference type="ChEBI" id="CHEBI:58210"/>
        <dbReference type="ChEBI" id="CHEBI:90356"/>
    </reaction>
</comment>
<dbReference type="EC" id="1.14.14.21" evidence="9"/>
<evidence type="ECO:0000259" key="16">
    <source>
        <dbReference type="Pfam" id="PF08028"/>
    </source>
</evidence>
<dbReference type="PANTHER" id="PTHR43884">
    <property type="entry name" value="ACYL-COA DEHYDROGENASE"/>
    <property type="match status" value="1"/>
</dbReference>
<keyword evidence="2" id="KW-0285">Flavoprotein</keyword>
<evidence type="ECO:0000313" key="18">
    <source>
        <dbReference type="Proteomes" id="UP000445696"/>
    </source>
</evidence>
<dbReference type="InterPro" id="IPR036250">
    <property type="entry name" value="AcylCo_DH-like_C"/>
</dbReference>
<feature type="domain" description="Acyl-CoA dehydrogenase/oxidase N-terminal" evidence="15">
    <location>
        <begin position="7"/>
        <end position="114"/>
    </location>
</feature>
<comment type="similarity">
    <text evidence="8">Belongs to the DszC flavin monooxygenase family.</text>
</comment>
<protein>
    <recommendedName>
        <fullName evidence="10">Dibenzothiophene monooxygenase</fullName>
        <ecNumber evidence="9">1.14.14.21</ecNumber>
    </recommendedName>
</protein>
<dbReference type="Pfam" id="PF02770">
    <property type="entry name" value="Acyl-CoA_dh_M"/>
    <property type="match status" value="1"/>
</dbReference>
<comment type="pathway">
    <text evidence="7">Sulfur metabolism; dibenzothiophene degradation.</text>
</comment>
<comment type="subcellular location">
    <subcellularLocation>
        <location evidence="1">Cytoplasm</location>
    </subcellularLocation>
</comment>
<dbReference type="GO" id="GO:0004497">
    <property type="term" value="F:monooxygenase activity"/>
    <property type="evidence" value="ECO:0007669"/>
    <property type="project" value="UniProtKB-KW"/>
</dbReference>
<reference evidence="17 18" key="1">
    <citation type="journal article" date="2014" name="Int. J. Syst. Evol. Microbiol.">
        <title>Sneathiella chungangensis sp. nov., isolated from a marine sand, and emended description of the genus Sneathiella.</title>
        <authorList>
            <person name="Siamphan C."/>
            <person name="Kim H."/>
            <person name="Lee J.S."/>
            <person name="Kim W."/>
        </authorList>
    </citation>
    <scope>NUCLEOTIDE SEQUENCE [LARGE SCALE GENOMIC DNA]</scope>
    <source>
        <strain evidence="17 18">KCTC 32476</strain>
    </source>
</reference>
<evidence type="ECO:0000256" key="5">
    <source>
        <dbReference type="ARBA" id="ARBA00023002"/>
    </source>
</evidence>
<dbReference type="Pfam" id="PF02771">
    <property type="entry name" value="Acyl-CoA_dh_N"/>
    <property type="match status" value="1"/>
</dbReference>
<dbReference type="GO" id="GO:0005737">
    <property type="term" value="C:cytoplasm"/>
    <property type="evidence" value="ECO:0007669"/>
    <property type="project" value="UniProtKB-SubCell"/>
</dbReference>